<keyword evidence="2" id="KW-1185">Reference proteome</keyword>
<dbReference type="AlphaFoldDB" id="A0ABD0M2G7"/>
<dbReference type="EMBL" id="JACVVK020000008">
    <property type="protein sequence ID" value="KAK7505892.1"/>
    <property type="molecule type" value="Genomic_DNA"/>
</dbReference>
<reference evidence="1 2" key="1">
    <citation type="journal article" date="2023" name="Sci. Data">
        <title>Genome assembly of the Korean intertidal mud-creeper Batillaria attramentaria.</title>
        <authorList>
            <person name="Patra A.K."/>
            <person name="Ho P.T."/>
            <person name="Jun S."/>
            <person name="Lee S.J."/>
            <person name="Kim Y."/>
            <person name="Won Y.J."/>
        </authorList>
    </citation>
    <scope>NUCLEOTIDE SEQUENCE [LARGE SCALE GENOMIC DNA]</scope>
    <source>
        <strain evidence="1">Wonlab-2016</strain>
    </source>
</reference>
<dbReference type="Proteomes" id="UP001519460">
    <property type="component" value="Unassembled WGS sequence"/>
</dbReference>
<proteinExistence type="predicted"/>
<evidence type="ECO:0000313" key="2">
    <source>
        <dbReference type="Proteomes" id="UP001519460"/>
    </source>
</evidence>
<gene>
    <name evidence="1" type="ORF">BaRGS_00002614</name>
</gene>
<organism evidence="1 2">
    <name type="scientific">Batillaria attramentaria</name>
    <dbReference type="NCBI Taxonomy" id="370345"/>
    <lineage>
        <taxon>Eukaryota</taxon>
        <taxon>Metazoa</taxon>
        <taxon>Spiralia</taxon>
        <taxon>Lophotrochozoa</taxon>
        <taxon>Mollusca</taxon>
        <taxon>Gastropoda</taxon>
        <taxon>Caenogastropoda</taxon>
        <taxon>Sorbeoconcha</taxon>
        <taxon>Cerithioidea</taxon>
        <taxon>Batillariidae</taxon>
        <taxon>Batillaria</taxon>
    </lineage>
</organism>
<evidence type="ECO:0000313" key="1">
    <source>
        <dbReference type="EMBL" id="KAK7505892.1"/>
    </source>
</evidence>
<comment type="caution">
    <text evidence="1">The sequence shown here is derived from an EMBL/GenBank/DDBJ whole genome shotgun (WGS) entry which is preliminary data.</text>
</comment>
<name>A0ABD0M2G7_9CAEN</name>
<sequence>MRSVEPVFLRQRDLPARQGSTLLGDLNRTNDRYCALDIYLAAERTCGKETVNWAREIRELWRIYPLTREGRKQLLLAGAELRGRRLTFT</sequence>
<protein>
    <submittedName>
        <fullName evidence="1">Uncharacterized protein</fullName>
    </submittedName>
</protein>
<accession>A0ABD0M2G7</accession>